<dbReference type="InterPro" id="IPR013328">
    <property type="entry name" value="6PGD_dom2"/>
</dbReference>
<dbReference type="SUPFAM" id="SSF51735">
    <property type="entry name" value="NAD(P)-binding Rossmann-fold domains"/>
    <property type="match status" value="1"/>
</dbReference>
<evidence type="ECO:0000259" key="3">
    <source>
        <dbReference type="Pfam" id="PF03721"/>
    </source>
</evidence>
<protein>
    <recommendedName>
        <fullName evidence="5">UDP-glucose/GDP-mannose dehydrogenase dimerisation domain-containing protein</fullName>
    </recommendedName>
</protein>
<feature type="domain" description="UDP-glucose/GDP-mannose dehydrogenase dimerisation" evidence="2">
    <location>
        <begin position="204"/>
        <end position="300"/>
    </location>
</feature>
<dbReference type="Pfam" id="PF00984">
    <property type="entry name" value="UDPG_MGDP_dh"/>
    <property type="match status" value="1"/>
</dbReference>
<dbReference type="Gene3D" id="3.40.50.720">
    <property type="entry name" value="NAD(P)-binding Rossmann-like Domain"/>
    <property type="match status" value="1"/>
</dbReference>
<evidence type="ECO:0008006" key="5">
    <source>
        <dbReference type="Google" id="ProtNLM"/>
    </source>
</evidence>
<reference evidence="4" key="1">
    <citation type="journal article" date="2020" name="Nature">
        <title>Giant virus diversity and host interactions through global metagenomics.</title>
        <authorList>
            <person name="Schulz F."/>
            <person name="Roux S."/>
            <person name="Paez-Espino D."/>
            <person name="Jungbluth S."/>
            <person name="Walsh D.A."/>
            <person name="Denef V.J."/>
            <person name="McMahon K.D."/>
            <person name="Konstantinidis K.T."/>
            <person name="Eloe-Fadrosh E.A."/>
            <person name="Kyrpides N.C."/>
            <person name="Woyke T."/>
        </authorList>
    </citation>
    <scope>NUCLEOTIDE SEQUENCE</scope>
    <source>
        <strain evidence="4">GVMAG-M-3300023184-13</strain>
    </source>
</reference>
<dbReference type="AlphaFoldDB" id="A0A6C0HLM6"/>
<dbReference type="InterPro" id="IPR014026">
    <property type="entry name" value="UDP-Glc/GDP-Man_DH_dimer"/>
</dbReference>
<proteinExistence type="inferred from homology"/>
<dbReference type="PANTHER" id="PTHR43750">
    <property type="entry name" value="UDP-GLUCOSE 6-DEHYDROGENASE TUAD"/>
    <property type="match status" value="1"/>
</dbReference>
<dbReference type="GO" id="GO:0051287">
    <property type="term" value="F:NAD binding"/>
    <property type="evidence" value="ECO:0007669"/>
    <property type="project" value="InterPro"/>
</dbReference>
<evidence type="ECO:0000259" key="2">
    <source>
        <dbReference type="Pfam" id="PF00984"/>
    </source>
</evidence>
<dbReference type="SUPFAM" id="SSF48179">
    <property type="entry name" value="6-phosphogluconate dehydrogenase C-terminal domain-like"/>
    <property type="match status" value="1"/>
</dbReference>
<feature type="domain" description="UDP-glucose/GDP-mannose dehydrogenase N-terminal" evidence="3">
    <location>
        <begin position="31"/>
        <end position="141"/>
    </location>
</feature>
<accession>A0A6C0HLM6</accession>
<dbReference type="PANTHER" id="PTHR43750:SF3">
    <property type="entry name" value="UDP-GLUCOSE 6-DEHYDROGENASE TUAD"/>
    <property type="match status" value="1"/>
</dbReference>
<dbReference type="Gene3D" id="1.10.1040.10">
    <property type="entry name" value="N-(1-d-carboxylethyl)-l-norvaline Dehydrogenase, domain 2"/>
    <property type="match status" value="1"/>
</dbReference>
<organism evidence="4">
    <name type="scientific">viral metagenome</name>
    <dbReference type="NCBI Taxonomy" id="1070528"/>
    <lineage>
        <taxon>unclassified sequences</taxon>
        <taxon>metagenomes</taxon>
        <taxon>organismal metagenomes</taxon>
    </lineage>
</organism>
<evidence type="ECO:0000313" key="4">
    <source>
        <dbReference type="EMBL" id="QHT81277.1"/>
    </source>
</evidence>
<comment type="similarity">
    <text evidence="1">Belongs to the UDP-glucose/GDP-mannose dehydrogenase family.</text>
</comment>
<sequence length="318" mass="35307">MWNIGIIGLGVLGNAIYETFKNTINHIKTIVSYDKYKGIGSIESIKDCDIVFLCLPTEYSDTLSQLNIGEIDTVCKQLVKLEYSGIILLKSTVEPGTCEQLNAKYTNLKIIHNPEFLTARTAQYDFAHQLHIILGLTSYSHVDSTMYIVKFYSVIFNAVMFNGIIKNTIVVNDNDNDNDTNNGDLSCMPSNADAPIISICSSLESETIKLACNSFYATKIQFFTEINLLCSKIGIEYNNVKNKMLMNGWINPMHTDVPGHDGQISFGGACFPKDINALNSFMQKNNIVHRVINSVVIENKEMRGPVSCGAVSCEVVIL</sequence>
<dbReference type="InterPro" id="IPR008927">
    <property type="entry name" value="6-PGluconate_DH-like_C_sf"/>
</dbReference>
<dbReference type="InterPro" id="IPR036291">
    <property type="entry name" value="NAD(P)-bd_dom_sf"/>
</dbReference>
<dbReference type="EMBL" id="MN739980">
    <property type="protein sequence ID" value="QHT81277.1"/>
    <property type="molecule type" value="Genomic_DNA"/>
</dbReference>
<evidence type="ECO:0000256" key="1">
    <source>
        <dbReference type="ARBA" id="ARBA00006601"/>
    </source>
</evidence>
<dbReference type="GO" id="GO:0016616">
    <property type="term" value="F:oxidoreductase activity, acting on the CH-OH group of donors, NAD or NADP as acceptor"/>
    <property type="evidence" value="ECO:0007669"/>
    <property type="project" value="InterPro"/>
</dbReference>
<dbReference type="InterPro" id="IPR001732">
    <property type="entry name" value="UDP-Glc/GDP-Man_DH_N"/>
</dbReference>
<dbReference type="Pfam" id="PF03721">
    <property type="entry name" value="UDPG_MGDP_dh_N"/>
    <property type="match status" value="1"/>
</dbReference>
<name>A0A6C0HLM6_9ZZZZ</name>